<dbReference type="AlphaFoldDB" id="A0A9P7K4G4"/>
<reference evidence="2" key="2">
    <citation type="submission" date="2021-10" db="EMBL/GenBank/DDBJ databases">
        <title>Phylogenomics reveals ancestral predisposition of the termite-cultivated fungus Termitomyces towards a domesticated lifestyle.</title>
        <authorList>
            <person name="Auxier B."/>
            <person name="Grum-Grzhimaylo A."/>
            <person name="Cardenas M.E."/>
            <person name="Lodge J.D."/>
            <person name="Laessoe T."/>
            <person name="Pedersen O."/>
            <person name="Smith M.E."/>
            <person name="Kuyper T.W."/>
            <person name="Franco-Molano E.A."/>
            <person name="Baroni T.J."/>
            <person name="Aanen D.K."/>
        </authorList>
    </citation>
    <scope>NUCLEOTIDE SEQUENCE</scope>
    <source>
        <strain evidence="2">D49</strain>
    </source>
</reference>
<dbReference type="Proteomes" id="UP000717328">
    <property type="component" value="Unassembled WGS sequence"/>
</dbReference>
<sequence>MELNWDGIESIVEDGIVTNKGEHLPFDTIIFGTGYRTDKYPLEVYGENGQTVQDYYDSQGGPLAYMGTTLPGFPNFYLIGGMQVTLQIETIF</sequence>
<evidence type="ECO:0000256" key="1">
    <source>
        <dbReference type="ARBA" id="ARBA00010139"/>
    </source>
</evidence>
<evidence type="ECO:0008006" key="4">
    <source>
        <dbReference type="Google" id="ProtNLM"/>
    </source>
</evidence>
<name>A0A9P7K4G4_9AGAR</name>
<accession>A0A9P7K4G4</accession>
<dbReference type="PANTHER" id="PTHR42877">
    <property type="entry name" value="L-ORNITHINE N(5)-MONOOXYGENASE-RELATED"/>
    <property type="match status" value="1"/>
</dbReference>
<evidence type="ECO:0000313" key="2">
    <source>
        <dbReference type="EMBL" id="KAG5634831.1"/>
    </source>
</evidence>
<organism evidence="2 3">
    <name type="scientific">Sphagnurus paluster</name>
    <dbReference type="NCBI Taxonomy" id="117069"/>
    <lineage>
        <taxon>Eukaryota</taxon>
        <taxon>Fungi</taxon>
        <taxon>Dikarya</taxon>
        <taxon>Basidiomycota</taxon>
        <taxon>Agaricomycotina</taxon>
        <taxon>Agaricomycetes</taxon>
        <taxon>Agaricomycetidae</taxon>
        <taxon>Agaricales</taxon>
        <taxon>Tricholomatineae</taxon>
        <taxon>Lyophyllaceae</taxon>
        <taxon>Sphagnurus</taxon>
    </lineage>
</organism>
<comment type="caution">
    <text evidence="2">The sequence shown here is derived from an EMBL/GenBank/DDBJ whole genome shotgun (WGS) entry which is preliminary data.</text>
</comment>
<dbReference type="InterPro" id="IPR036188">
    <property type="entry name" value="FAD/NAD-bd_sf"/>
</dbReference>
<reference evidence="2" key="1">
    <citation type="submission" date="2021-02" db="EMBL/GenBank/DDBJ databases">
        <authorList>
            <person name="Nieuwenhuis M."/>
            <person name="Van De Peppel L.J.J."/>
        </authorList>
    </citation>
    <scope>NUCLEOTIDE SEQUENCE</scope>
    <source>
        <strain evidence="2">D49</strain>
    </source>
</reference>
<keyword evidence="3" id="KW-1185">Reference proteome</keyword>
<evidence type="ECO:0000313" key="3">
    <source>
        <dbReference type="Proteomes" id="UP000717328"/>
    </source>
</evidence>
<dbReference type="OrthoDB" id="74360at2759"/>
<dbReference type="PANTHER" id="PTHR42877:SF5">
    <property type="entry name" value="L-ORNITHINE N(5)-MONOOXYGENASE-RELATED"/>
    <property type="match status" value="1"/>
</dbReference>
<proteinExistence type="inferred from homology"/>
<comment type="similarity">
    <text evidence="1">Belongs to the FAD-binding monooxygenase family.</text>
</comment>
<protein>
    <recommendedName>
        <fullName evidence="4">Flavin-containing monooxygenase</fullName>
    </recommendedName>
</protein>
<dbReference type="Gene3D" id="3.50.50.60">
    <property type="entry name" value="FAD/NAD(P)-binding domain"/>
    <property type="match status" value="1"/>
</dbReference>
<gene>
    <name evidence="2" type="ORF">H0H81_000569</name>
</gene>
<dbReference type="EMBL" id="JABCKI010006258">
    <property type="protein sequence ID" value="KAG5634831.1"/>
    <property type="molecule type" value="Genomic_DNA"/>
</dbReference>
<dbReference type="SUPFAM" id="SSF51905">
    <property type="entry name" value="FAD/NAD(P)-binding domain"/>
    <property type="match status" value="1"/>
</dbReference>
<dbReference type="InterPro" id="IPR051209">
    <property type="entry name" value="FAD-bind_Monooxygenase_sf"/>
</dbReference>